<evidence type="ECO:0000313" key="3">
    <source>
        <dbReference type="Proteomes" id="UP000261704"/>
    </source>
</evidence>
<keyword evidence="1" id="KW-0472">Membrane</keyword>
<feature type="transmembrane region" description="Helical" evidence="1">
    <location>
        <begin position="134"/>
        <end position="152"/>
    </location>
</feature>
<feature type="transmembrane region" description="Helical" evidence="1">
    <location>
        <begin position="260"/>
        <end position="279"/>
    </location>
</feature>
<keyword evidence="1" id="KW-0812">Transmembrane</keyword>
<evidence type="ECO:0008006" key="4">
    <source>
        <dbReference type="Google" id="ProtNLM"/>
    </source>
</evidence>
<feature type="transmembrane region" description="Helical" evidence="1">
    <location>
        <begin position="310"/>
        <end position="329"/>
    </location>
</feature>
<feature type="transmembrane region" description="Helical" evidence="1">
    <location>
        <begin position="201"/>
        <end position="221"/>
    </location>
</feature>
<feature type="transmembrane region" description="Helical" evidence="1">
    <location>
        <begin position="80"/>
        <end position="98"/>
    </location>
</feature>
<evidence type="ECO:0000256" key="1">
    <source>
        <dbReference type="SAM" id="Phobius"/>
    </source>
</evidence>
<protein>
    <recommendedName>
        <fullName evidence="4">DUF2157 domain-containing protein</fullName>
    </recommendedName>
</protein>
<proteinExistence type="predicted"/>
<sequence>MSNFSKEDIRAAVAAGVLNEQQAVGLLTLAQERLGIRDHLMDEDEPFEFFKGFSEIFVTVGLWLLLSGVIGLGAVLKGGVGIGVLGMVLTWVFALYFTKKRRMNLPSMSLAAGFGVFLAGTVLSIFAMGDELTGYHVIIMAGIGMVGMLIYYRAFKLPFTMFVFGIFGLIMVYAIMGMQGAKFSIFDFPDGLFDLGNNSGFAIGSLIFGFAAFALGIWFDTKDPHRISRYSATGFWLHILAAPAIVNTIALTLVNSGGTQGYLLTALLLFVVTILSLVIDRRSFLTAGIGYFALLIPWMTPQYASGETGMVFTLLILGALITALGTWWVQIRSWLMRLLPDFPFKDRFPPYIRGQND</sequence>
<dbReference type="AlphaFoldDB" id="A0A347UL28"/>
<feature type="transmembrane region" description="Helical" evidence="1">
    <location>
        <begin position="56"/>
        <end position="74"/>
    </location>
</feature>
<dbReference type="Proteomes" id="UP000261704">
    <property type="component" value="Chromosome"/>
</dbReference>
<accession>A0A347UL28</accession>
<evidence type="ECO:0000313" key="2">
    <source>
        <dbReference type="EMBL" id="AXX99556.1"/>
    </source>
</evidence>
<dbReference type="EMBL" id="CP032125">
    <property type="protein sequence ID" value="AXX99556.1"/>
    <property type="molecule type" value="Genomic_DNA"/>
</dbReference>
<reference evidence="2 3" key="1">
    <citation type="submission" date="2018-09" db="EMBL/GenBank/DDBJ databases">
        <title>Profundibacter amoris BAR1 gen. nov., sp. nov., a new member of the Roseobacter clade isolated at Lokis Castle Vent Field on the Arctic Mid-Oceanic Ridge.</title>
        <authorList>
            <person name="Le Moine Bauer S."/>
            <person name="Sjoeberg A.G."/>
            <person name="L'Haridon S."/>
            <person name="Stokke R."/>
            <person name="Roalkvam I."/>
            <person name="Steen I.H."/>
            <person name="Dahle H."/>
        </authorList>
    </citation>
    <scope>NUCLEOTIDE SEQUENCE [LARGE SCALE GENOMIC DNA]</scope>
    <source>
        <strain evidence="2 3">BAR1</strain>
    </source>
</reference>
<name>A0A347UL28_9RHOB</name>
<dbReference type="RefSeq" id="WP_118944207.1">
    <property type="nucleotide sequence ID" value="NZ_CP032125.1"/>
</dbReference>
<keyword evidence="3" id="KW-1185">Reference proteome</keyword>
<dbReference type="OrthoDB" id="9770600at2"/>
<feature type="transmembrane region" description="Helical" evidence="1">
    <location>
        <begin position="159"/>
        <end position="181"/>
    </location>
</feature>
<feature type="transmembrane region" description="Helical" evidence="1">
    <location>
        <begin position="233"/>
        <end position="254"/>
    </location>
</feature>
<organism evidence="2 3">
    <name type="scientific">Profundibacter amoris</name>
    <dbReference type="NCBI Taxonomy" id="2171755"/>
    <lineage>
        <taxon>Bacteria</taxon>
        <taxon>Pseudomonadati</taxon>
        <taxon>Pseudomonadota</taxon>
        <taxon>Alphaproteobacteria</taxon>
        <taxon>Rhodobacterales</taxon>
        <taxon>Paracoccaceae</taxon>
        <taxon>Profundibacter</taxon>
    </lineage>
</organism>
<dbReference type="KEGG" id="pamo:BAR1_17440"/>
<keyword evidence="1" id="KW-1133">Transmembrane helix</keyword>
<feature type="transmembrane region" description="Helical" evidence="1">
    <location>
        <begin position="284"/>
        <end position="304"/>
    </location>
</feature>
<feature type="transmembrane region" description="Helical" evidence="1">
    <location>
        <begin position="110"/>
        <end position="128"/>
    </location>
</feature>
<gene>
    <name evidence="2" type="ORF">BAR1_17440</name>
</gene>